<proteinExistence type="predicted"/>
<evidence type="ECO:0000313" key="1">
    <source>
        <dbReference type="EMBL" id="AEH91767.1"/>
    </source>
</evidence>
<dbReference type="KEGG" id="lmq:LMM7_0762"/>
<accession>A0A0E0UTK9</accession>
<dbReference type="AlphaFoldDB" id="A0A0E0UTK9"/>
<name>A0A0E0UTK9_LISMM</name>
<dbReference type="HOGENOM" id="CLU_3218208_0_0_9"/>
<sequence>MLEGEIPEKYRSVDEEEINRNFGGSLPAVHAVVKSYLQITWVTKWTE</sequence>
<reference evidence="1 2" key="1">
    <citation type="journal article" date="2011" name="J. Bacteriol.">
        <title>Genome sequence of the nonpathogenic Listeria monocytogenes serovar 4a strain M7.</title>
        <authorList>
            <person name="Chen J."/>
            <person name="Xia Y."/>
            <person name="Cheng C."/>
            <person name="Fang C."/>
            <person name="Shan Y."/>
            <person name="Jin G."/>
            <person name="Fang W."/>
        </authorList>
    </citation>
    <scope>NUCLEOTIDE SEQUENCE [LARGE SCALE GENOMIC DNA]</scope>
    <source>
        <strain evidence="1 2">M7</strain>
    </source>
</reference>
<evidence type="ECO:0000313" key="2">
    <source>
        <dbReference type="Proteomes" id="UP000000486"/>
    </source>
</evidence>
<gene>
    <name evidence="1" type="ordered locus">LMM7_0762</name>
</gene>
<dbReference type="EMBL" id="CP002816">
    <property type="protein sequence ID" value="AEH91767.1"/>
    <property type="molecule type" value="Genomic_DNA"/>
</dbReference>
<protein>
    <submittedName>
        <fullName evidence="1">Uncharacterized protein</fullName>
    </submittedName>
</protein>
<organism evidence="1 2">
    <name type="scientific">Listeria monocytogenes serotype 4a (strain M7)</name>
    <dbReference type="NCBI Taxonomy" id="1030009"/>
    <lineage>
        <taxon>Bacteria</taxon>
        <taxon>Bacillati</taxon>
        <taxon>Bacillota</taxon>
        <taxon>Bacilli</taxon>
        <taxon>Bacillales</taxon>
        <taxon>Listeriaceae</taxon>
        <taxon>Listeria</taxon>
    </lineage>
</organism>
<dbReference type="AntiFam" id="ANF00026">
    <property type="entry name" value="Overlaps glmS ribozyme"/>
</dbReference>
<dbReference type="Proteomes" id="UP000000486">
    <property type="component" value="Chromosome"/>
</dbReference>